<reference evidence="1" key="1">
    <citation type="journal article" date="2012" name="Science">
        <title>Fermentation, hydrogen, and sulfur metabolism in multiple uncultivated bacterial phyla.</title>
        <authorList>
            <person name="Wrighton K.C."/>
            <person name="Thomas B.C."/>
            <person name="Sharon I."/>
            <person name="Miller C.S."/>
            <person name="Castelle C.J."/>
            <person name="VerBerkmoes N.C."/>
            <person name="Wilkins M.J."/>
            <person name="Hettich R.L."/>
            <person name="Lipton M.S."/>
            <person name="Williams K.H."/>
            <person name="Long P.E."/>
            <person name="Banfield J.F."/>
        </authorList>
    </citation>
    <scope>NUCLEOTIDE SEQUENCE [LARGE SCALE GENOMIC DNA]</scope>
</reference>
<evidence type="ECO:0000313" key="1">
    <source>
        <dbReference type="EMBL" id="EKD25096.1"/>
    </source>
</evidence>
<accession>K1XIU2</accession>
<organism evidence="1">
    <name type="scientific">uncultured bacterium</name>
    <name type="common">gcode 4</name>
    <dbReference type="NCBI Taxonomy" id="1234023"/>
    <lineage>
        <taxon>Bacteria</taxon>
        <taxon>environmental samples</taxon>
    </lineage>
</organism>
<sequence>MEKLAWGKFNPESKEGQPISKIVVTTANTTIDLHDIISLLEKLWPSGKQNFLHQLSQEKNLSENVSNLLVKLADSQILNNLCAKTEIAWDLLEKIVQKLLWIVKWTEKVVAIISPEEEEYYQEDDESEESVVPNELLVKDIAIFLEILFKNPNLTSDHIESLMKVFSGSMNYWFRANLCSHVNTPSSILEQIYEMDPSNMQDIILQHPNLLGDFKAMIERVIQQKEEKNKVNEAIDAIVEKHPSLDIDQILHYYENKQDEPTCKIIAEYLYQKDLWSYRYGAKERYEHLKLKLQLIQKYNLWEDHTLRILYDMIGDNIVNRGVLEAYAEAADDYTYLNISEVEKKYGVVIDHEHIKGVCQEILEEAKGWCTPNIEDIRNVYKFAKKLNIEFSDDFLKFYVNKLVDVIKNRYHHGYSFEKNLISKYFDDALELMQIHKNLFSEWELKQYVRSMDVKRSLPKSGICDIFEIIEKLGLSGQFAHQIALEHIEKYYLTWGHFEVGKELVKKFTITEDELINLFIKTDWYFVQPTEHSNSLEQCLAIYWITVDKVIPSLLQKMKNQVINQIQRKDYTDAQTIITKYNLSDNPDFQEEVELLNTLLKK</sequence>
<dbReference type="AlphaFoldDB" id="K1XIU2"/>
<comment type="caution">
    <text evidence="1">The sequence shown here is derived from an EMBL/GenBank/DDBJ whole genome shotgun (WGS) entry which is preliminary data.</text>
</comment>
<name>K1XIU2_9BACT</name>
<protein>
    <submittedName>
        <fullName evidence="1">Uncharacterized protein</fullName>
    </submittedName>
</protein>
<dbReference type="EMBL" id="AMFJ01036125">
    <property type="protein sequence ID" value="EKD25096.1"/>
    <property type="molecule type" value="Genomic_DNA"/>
</dbReference>
<gene>
    <name evidence="1" type="ORF">ACD_80C00118G0005</name>
</gene>
<proteinExistence type="predicted"/>